<sequence length="296" mass="31321">MAATNGTAVPRTGLTLAIIGCGTMGSAILSGVMESCSKSVAAGEKARISHFIATVSSQTSADALQKRFSKFGDSFKVSRDNVASMQAADIVMLGCKPYMAETVLKVAGVREALQGKLIISVLVGSPVEKLAAFIDPTAPVSDFCIKRVMLNIAAEFGESMAVIETTSMPDYMEEESDWIFRQVGVTAPVAPELFDIAGILAGPASAYLSVAFDGILDGAVSQGLKRADARKMLTQSLVSLTKLLENGEHPAVLRERYSSPKGTTIAGLLSLEEDRVRYAFSKAVIESSKRSVEIGQ</sequence>
<evidence type="ECO:0000259" key="6">
    <source>
        <dbReference type="Pfam" id="PF14748"/>
    </source>
</evidence>
<keyword evidence="2 4" id="KW-0521">NADP</keyword>
<protein>
    <recommendedName>
        <fullName evidence="9">Pyrroline-5-carboxylate reductase</fullName>
    </recommendedName>
</protein>
<dbReference type="HAMAP" id="MF_01925">
    <property type="entry name" value="P5C_reductase"/>
    <property type="match status" value="1"/>
</dbReference>
<dbReference type="Pfam" id="PF03807">
    <property type="entry name" value="F420_oxidored"/>
    <property type="match status" value="1"/>
</dbReference>
<proteinExistence type="inferred from homology"/>
<dbReference type="GO" id="GO:0004735">
    <property type="term" value="F:pyrroline-5-carboxylate reductase activity"/>
    <property type="evidence" value="ECO:0007669"/>
    <property type="project" value="InterPro"/>
</dbReference>
<evidence type="ECO:0000256" key="2">
    <source>
        <dbReference type="ARBA" id="ARBA00022857"/>
    </source>
</evidence>
<dbReference type="InterPro" id="IPR028939">
    <property type="entry name" value="P5C_Rdtase_cat_N"/>
</dbReference>
<comment type="caution">
    <text evidence="7">The sequence shown here is derived from an EMBL/GenBank/DDBJ whole genome shotgun (WGS) entry which is preliminary data.</text>
</comment>
<evidence type="ECO:0000256" key="4">
    <source>
        <dbReference type="PIRSR" id="PIRSR000193-1"/>
    </source>
</evidence>
<evidence type="ECO:0000256" key="1">
    <source>
        <dbReference type="ARBA" id="ARBA00005525"/>
    </source>
</evidence>
<dbReference type="InterPro" id="IPR029036">
    <property type="entry name" value="P5CR_dimer"/>
</dbReference>
<keyword evidence="3" id="KW-0560">Oxidoreductase</keyword>
<dbReference type="InterPro" id="IPR036291">
    <property type="entry name" value="NAD(P)-bd_dom_sf"/>
</dbReference>
<dbReference type="Pfam" id="PF14748">
    <property type="entry name" value="P5CR_dimer"/>
    <property type="match status" value="1"/>
</dbReference>
<accession>A0A9N9PJB6</accession>
<comment type="similarity">
    <text evidence="1">Belongs to the pyrroline-5-carboxylate reductase family.</text>
</comment>
<dbReference type="InterPro" id="IPR000304">
    <property type="entry name" value="Pyrroline-COOH_reductase"/>
</dbReference>
<dbReference type="Gene3D" id="1.10.3730.10">
    <property type="entry name" value="ProC C-terminal domain-like"/>
    <property type="match status" value="1"/>
</dbReference>
<feature type="binding site" evidence="4">
    <location>
        <begin position="19"/>
        <end position="24"/>
    </location>
    <ligand>
        <name>NADP(+)</name>
        <dbReference type="ChEBI" id="CHEBI:58349"/>
    </ligand>
</feature>
<evidence type="ECO:0008006" key="9">
    <source>
        <dbReference type="Google" id="ProtNLM"/>
    </source>
</evidence>
<organism evidence="7 8">
    <name type="scientific">Hymenoscyphus fraxineus</name>
    <dbReference type="NCBI Taxonomy" id="746836"/>
    <lineage>
        <taxon>Eukaryota</taxon>
        <taxon>Fungi</taxon>
        <taxon>Dikarya</taxon>
        <taxon>Ascomycota</taxon>
        <taxon>Pezizomycotina</taxon>
        <taxon>Leotiomycetes</taxon>
        <taxon>Helotiales</taxon>
        <taxon>Helotiaceae</taxon>
        <taxon>Hymenoscyphus</taxon>
    </lineage>
</organism>
<feature type="binding site" evidence="4">
    <location>
        <position position="81"/>
    </location>
    <ligand>
        <name>NADPH</name>
        <dbReference type="ChEBI" id="CHEBI:57783"/>
    </ligand>
</feature>
<feature type="domain" description="Pyrroline-5-carboxylate reductase catalytic N-terminal" evidence="5">
    <location>
        <begin position="16"/>
        <end position="124"/>
    </location>
</feature>
<feature type="domain" description="Pyrroline-5-carboxylate reductase dimerisation" evidence="6">
    <location>
        <begin position="192"/>
        <end position="293"/>
    </location>
</feature>
<dbReference type="OrthoDB" id="10263291at2759"/>
<dbReference type="InterPro" id="IPR008927">
    <property type="entry name" value="6-PGluconate_DH-like_C_sf"/>
</dbReference>
<dbReference type="EMBL" id="CAJVRL010000064">
    <property type="protein sequence ID" value="CAG8955609.1"/>
    <property type="molecule type" value="Genomic_DNA"/>
</dbReference>
<dbReference type="Gene3D" id="3.40.50.720">
    <property type="entry name" value="NAD(P)-binding Rossmann-like Domain"/>
    <property type="match status" value="1"/>
</dbReference>
<evidence type="ECO:0000313" key="7">
    <source>
        <dbReference type="EMBL" id="CAG8955609.1"/>
    </source>
</evidence>
<dbReference type="PANTHER" id="PTHR11645">
    <property type="entry name" value="PYRROLINE-5-CARBOXYLATE REDUCTASE"/>
    <property type="match status" value="1"/>
</dbReference>
<reference evidence="7" key="1">
    <citation type="submission" date="2021-07" db="EMBL/GenBank/DDBJ databases">
        <authorList>
            <person name="Durling M."/>
        </authorList>
    </citation>
    <scope>NUCLEOTIDE SEQUENCE</scope>
</reference>
<dbReference type="Proteomes" id="UP000696280">
    <property type="component" value="Unassembled WGS sequence"/>
</dbReference>
<dbReference type="FunFam" id="1.10.3730.10:FF:000001">
    <property type="entry name" value="Pyrroline-5-carboxylate reductase"/>
    <property type="match status" value="1"/>
</dbReference>
<keyword evidence="8" id="KW-1185">Reference proteome</keyword>
<evidence type="ECO:0000256" key="3">
    <source>
        <dbReference type="ARBA" id="ARBA00023002"/>
    </source>
</evidence>
<evidence type="ECO:0000313" key="8">
    <source>
        <dbReference type="Proteomes" id="UP000696280"/>
    </source>
</evidence>
<dbReference type="PANTHER" id="PTHR11645:SF65">
    <property type="entry name" value="HYPOTHETICAL PYRROLINE-5-CARBOXYLATE REDUCTASE (EUROFUNG)"/>
    <property type="match status" value="1"/>
</dbReference>
<gene>
    <name evidence="7" type="ORF">HYFRA_00009563</name>
</gene>
<dbReference type="GO" id="GO:0055129">
    <property type="term" value="P:L-proline biosynthetic process"/>
    <property type="evidence" value="ECO:0007669"/>
    <property type="project" value="TreeGrafter"/>
</dbReference>
<dbReference type="AlphaFoldDB" id="A0A9N9PJB6"/>
<dbReference type="PIRSF" id="PIRSF000193">
    <property type="entry name" value="Pyrrol-5-carb_rd"/>
    <property type="match status" value="1"/>
</dbReference>
<evidence type="ECO:0000259" key="5">
    <source>
        <dbReference type="Pfam" id="PF03807"/>
    </source>
</evidence>
<dbReference type="SUPFAM" id="SSF48179">
    <property type="entry name" value="6-phosphogluconate dehydrogenase C-terminal domain-like"/>
    <property type="match status" value="1"/>
</dbReference>
<name>A0A9N9PJB6_9HELO</name>
<dbReference type="SUPFAM" id="SSF51735">
    <property type="entry name" value="NAD(P)-binding Rossmann-fold domains"/>
    <property type="match status" value="1"/>
</dbReference>